<dbReference type="GO" id="GO:0006508">
    <property type="term" value="P:proteolysis"/>
    <property type="evidence" value="ECO:0007669"/>
    <property type="project" value="UniProtKB-KW"/>
</dbReference>
<keyword evidence="1" id="KW-0645">Protease</keyword>
<dbReference type="GO" id="GO:0008233">
    <property type="term" value="F:peptidase activity"/>
    <property type="evidence" value="ECO:0007669"/>
    <property type="project" value="UniProtKB-KW"/>
</dbReference>
<gene>
    <name evidence="1" type="ORF">EHI5A_121210</name>
</gene>
<protein>
    <submittedName>
        <fullName evidence="1">26S protease regulatory subunit 7, putative</fullName>
    </submittedName>
</protein>
<accession>M2S6B9</accession>
<organism evidence="1 2">
    <name type="scientific">Entamoeba histolytica KU27</name>
    <dbReference type="NCBI Taxonomy" id="885311"/>
    <lineage>
        <taxon>Eukaryota</taxon>
        <taxon>Amoebozoa</taxon>
        <taxon>Evosea</taxon>
        <taxon>Archamoebae</taxon>
        <taxon>Mastigamoebida</taxon>
        <taxon>Entamoebidae</taxon>
        <taxon>Entamoeba</taxon>
    </lineage>
</organism>
<dbReference type="EMBL" id="KB444536">
    <property type="protein sequence ID" value="EMD46467.1"/>
    <property type="molecule type" value="Genomic_DNA"/>
</dbReference>
<dbReference type="Proteomes" id="UP000011755">
    <property type="component" value="Unassembled WGS sequence"/>
</dbReference>
<evidence type="ECO:0000313" key="1">
    <source>
        <dbReference type="EMBL" id="EMD46467.1"/>
    </source>
</evidence>
<evidence type="ECO:0000313" key="2">
    <source>
        <dbReference type="Proteomes" id="UP000011755"/>
    </source>
</evidence>
<dbReference type="VEuPathDB" id="AmoebaDB:EHI5A_121210"/>
<keyword evidence="1" id="KW-0378">Hydrolase</keyword>
<dbReference type="AlphaFoldDB" id="M2S6B9"/>
<sequence>MEEDFEKKPKALDEEEIAILKAYNRGPYANSIKQLEKVSCRPCNRNT</sequence>
<name>M2S6B9_ENTHI</name>
<reference evidence="1 2" key="1">
    <citation type="submission" date="2013-02" db="EMBL/GenBank/DDBJ databases">
        <authorList>
            <person name="Hannick L."/>
            <person name="Zafar N."/>
            <person name="Lorenzi H."/>
            <person name="Ali I.A."/>
            <person name="Petri W.P."/>
            <person name="Caler E."/>
        </authorList>
    </citation>
    <scope>NUCLEOTIDE SEQUENCE [LARGE SCALE GENOMIC DNA]</scope>
    <source>
        <strain evidence="1 2">KU27</strain>
    </source>
</reference>
<proteinExistence type="predicted"/>